<dbReference type="PROSITE" id="PS50990">
    <property type="entry name" value="PEPTIDASE_C39"/>
    <property type="match status" value="2"/>
</dbReference>
<keyword evidence="7" id="KW-0067">ATP-binding</keyword>
<dbReference type="InterPro" id="IPR003439">
    <property type="entry name" value="ABC_transporter-like_ATP-bd"/>
</dbReference>
<organism evidence="14 15">
    <name type="scientific">Victivallis lenta</name>
    <dbReference type="NCBI Taxonomy" id="2606640"/>
    <lineage>
        <taxon>Bacteria</taxon>
        <taxon>Pseudomonadati</taxon>
        <taxon>Lentisphaerota</taxon>
        <taxon>Lentisphaeria</taxon>
        <taxon>Victivallales</taxon>
        <taxon>Victivallaceae</taxon>
        <taxon>Victivallis</taxon>
    </lineage>
</organism>
<dbReference type="InterPro" id="IPR003593">
    <property type="entry name" value="AAA+_ATPase"/>
</dbReference>
<keyword evidence="2" id="KW-0813">Transport</keyword>
<reference evidence="14 15" key="1">
    <citation type="submission" date="2019-08" db="EMBL/GenBank/DDBJ databases">
        <title>In-depth cultivation of the pig gut microbiome towards novel bacterial diversity and tailored functional studies.</title>
        <authorList>
            <person name="Wylensek D."/>
            <person name="Hitch T.C.A."/>
            <person name="Clavel T."/>
        </authorList>
    </citation>
    <scope>NUCLEOTIDE SEQUENCE [LARGE SCALE GENOMIC DNA]</scope>
    <source>
        <strain evidence="14 15">BBE-744-WT-12</strain>
    </source>
</reference>
<dbReference type="CDD" id="cd18783">
    <property type="entry name" value="ABC_6TM_PrtD_LapB_HlyB_like"/>
    <property type="match status" value="1"/>
</dbReference>
<dbReference type="Pfam" id="PF00664">
    <property type="entry name" value="ABC_membrane"/>
    <property type="match status" value="1"/>
</dbReference>
<keyword evidence="3" id="KW-1003">Cell membrane</keyword>
<keyword evidence="5" id="KW-0547">Nucleotide-binding</keyword>
<feature type="transmembrane region" description="Helical" evidence="10">
    <location>
        <begin position="298"/>
        <end position="320"/>
    </location>
</feature>
<evidence type="ECO:0000259" key="12">
    <source>
        <dbReference type="PROSITE" id="PS50929"/>
    </source>
</evidence>
<dbReference type="RefSeq" id="WP_154419558.1">
    <property type="nucleotide sequence ID" value="NZ_CALXOB010000028.1"/>
</dbReference>
<dbReference type="GO" id="GO:0008233">
    <property type="term" value="F:peptidase activity"/>
    <property type="evidence" value="ECO:0007669"/>
    <property type="project" value="InterPro"/>
</dbReference>
<evidence type="ECO:0000256" key="8">
    <source>
        <dbReference type="ARBA" id="ARBA00022989"/>
    </source>
</evidence>
<feature type="domain" description="Peptidase C39" evidence="13">
    <location>
        <begin position="132"/>
        <end position="266"/>
    </location>
</feature>
<evidence type="ECO:0000256" key="5">
    <source>
        <dbReference type="ARBA" id="ARBA00022741"/>
    </source>
</evidence>
<protein>
    <submittedName>
        <fullName evidence="14">Peptidase domain-containing ABC transporter</fullName>
    </submittedName>
</protein>
<dbReference type="SUPFAM" id="SSF90123">
    <property type="entry name" value="ABC transporter transmembrane region"/>
    <property type="match status" value="1"/>
</dbReference>
<dbReference type="InterPro" id="IPR017871">
    <property type="entry name" value="ABC_transporter-like_CS"/>
</dbReference>
<evidence type="ECO:0000256" key="4">
    <source>
        <dbReference type="ARBA" id="ARBA00022692"/>
    </source>
</evidence>
<dbReference type="GO" id="GO:0006508">
    <property type="term" value="P:proteolysis"/>
    <property type="evidence" value="ECO:0007669"/>
    <property type="project" value="InterPro"/>
</dbReference>
<dbReference type="Pfam" id="PF03412">
    <property type="entry name" value="Peptidase_C39"/>
    <property type="match status" value="1"/>
</dbReference>
<feature type="transmembrane region" description="Helical" evidence="10">
    <location>
        <begin position="524"/>
        <end position="542"/>
    </location>
</feature>
<dbReference type="InterPro" id="IPR005074">
    <property type="entry name" value="Peptidase_C39"/>
</dbReference>
<evidence type="ECO:0000256" key="3">
    <source>
        <dbReference type="ARBA" id="ARBA00022475"/>
    </source>
</evidence>
<dbReference type="Gene3D" id="3.40.50.300">
    <property type="entry name" value="P-loop containing nucleotide triphosphate hydrolases"/>
    <property type="match status" value="1"/>
</dbReference>
<keyword evidence="6" id="KW-0378">Hydrolase</keyword>
<dbReference type="GO" id="GO:0005524">
    <property type="term" value="F:ATP binding"/>
    <property type="evidence" value="ECO:0007669"/>
    <property type="project" value="UniProtKB-KW"/>
</dbReference>
<feature type="domain" description="Peptidase C39" evidence="13">
    <location>
        <begin position="1"/>
        <end position="128"/>
    </location>
</feature>
<dbReference type="Gene3D" id="1.20.1560.10">
    <property type="entry name" value="ABC transporter type 1, transmembrane domain"/>
    <property type="match status" value="1"/>
</dbReference>
<evidence type="ECO:0000256" key="1">
    <source>
        <dbReference type="ARBA" id="ARBA00004651"/>
    </source>
</evidence>
<name>A0A844G890_9BACT</name>
<dbReference type="PANTHER" id="PTHR43394:SF1">
    <property type="entry name" value="ATP-BINDING CASSETTE SUB-FAMILY B MEMBER 10, MITOCHONDRIAL"/>
    <property type="match status" value="1"/>
</dbReference>
<proteinExistence type="predicted"/>
<dbReference type="PROSITE" id="PS50929">
    <property type="entry name" value="ABC_TM1F"/>
    <property type="match status" value="1"/>
</dbReference>
<dbReference type="SUPFAM" id="SSF52540">
    <property type="entry name" value="P-loop containing nucleoside triphosphate hydrolases"/>
    <property type="match status" value="1"/>
</dbReference>
<sequence>MDASVNSGVVCLRNLAANLKRDINFDALLTPELEKELDGDPVKGLLKLAAGLQLEPESHNNVTELADTYAGPALVQLQNRNWVCAVNLAQVKQDSMTLFDPLVRGGSPMISVPKTQFVEKLAGPVLIFRLLQAVDNRKNSALFGLTAIGRHHNVPLDIRRLLHDYAIGEGEVSVRQLIEIASDHSLKAKKVKLRWNDLEHMGQAFPLLGIKKDGSFHVICGMRRTEEGDEVVLVDPAWQAEHPGQQFEFAKREAFEAVSAGQGLLVKRVYKLADEEQPFGLRWFIPEFLKLRGLFGQIAMAVLMINAIALITPLFFQIVVDKVLVNNTYQTLNVLGIGIVAAILFNACLEYLRNYLLLFATNKIDISTATKTFRHLMRLPIEFFERVPSGVLLKHMQQTEKIRGFLSGNLFFTVLELFSLVVFIPFLLLYSVELTLVVLGFSVMMALVIATLIKPFQTRLNELYQAEGKRQSMLVESIHGIRTVKSLAIEPVEEKAWNDSTAYAIKSYFRVGKISMTARTISQALEMLMTVAVIWLGAILVFKHEISIGALIAFQMLSGRVTGPLVRLVGLIHEYQQVALSVRMLGVVMNTPVEPAGGGVRNPLKGNISFENVTFQYRPDTPQVIKNLDLEVPVGSTIGIVGRSGSGKTTLTKLLQGLYPVQSGLIKIDGIDLREIDKAHLRSSIGVVLQENYFFNGTVRDNICLTKRNASLEEIIYAARLAGAHEFVSNLPKGYDTMLEENASNLSGGQKQRLAIARALLTNPSVLIFDEATSALDPESENVIQENLAAIAKGRTVLIISHRLSIVSGADKILVLDKGVKTDFAPHRELLSHDGIYRDFWRQQMERNLNK</sequence>
<evidence type="ECO:0000259" key="13">
    <source>
        <dbReference type="PROSITE" id="PS50990"/>
    </source>
</evidence>
<dbReference type="GO" id="GO:0016887">
    <property type="term" value="F:ATP hydrolysis activity"/>
    <property type="evidence" value="ECO:0007669"/>
    <property type="project" value="InterPro"/>
</dbReference>
<comment type="subcellular location">
    <subcellularLocation>
        <location evidence="1">Cell membrane</location>
        <topology evidence="1">Multi-pass membrane protein</topology>
    </subcellularLocation>
</comment>
<dbReference type="AlphaFoldDB" id="A0A844G890"/>
<dbReference type="InterPro" id="IPR039421">
    <property type="entry name" value="Type_1_exporter"/>
</dbReference>
<feature type="transmembrane region" description="Helical" evidence="10">
    <location>
        <begin position="332"/>
        <end position="352"/>
    </location>
</feature>
<dbReference type="Proteomes" id="UP000435649">
    <property type="component" value="Unassembled WGS sequence"/>
</dbReference>
<feature type="domain" description="ABC transporter" evidence="11">
    <location>
        <begin position="608"/>
        <end position="843"/>
    </location>
</feature>
<dbReference type="GO" id="GO:0015421">
    <property type="term" value="F:ABC-type oligopeptide transporter activity"/>
    <property type="evidence" value="ECO:0007669"/>
    <property type="project" value="TreeGrafter"/>
</dbReference>
<evidence type="ECO:0000256" key="10">
    <source>
        <dbReference type="SAM" id="Phobius"/>
    </source>
</evidence>
<evidence type="ECO:0000313" key="15">
    <source>
        <dbReference type="Proteomes" id="UP000435649"/>
    </source>
</evidence>
<keyword evidence="4 10" id="KW-0812">Transmembrane</keyword>
<dbReference type="GO" id="GO:0005886">
    <property type="term" value="C:plasma membrane"/>
    <property type="evidence" value="ECO:0007669"/>
    <property type="project" value="UniProtKB-SubCell"/>
</dbReference>
<evidence type="ECO:0000256" key="2">
    <source>
        <dbReference type="ARBA" id="ARBA00022448"/>
    </source>
</evidence>
<dbReference type="InterPro" id="IPR011527">
    <property type="entry name" value="ABC1_TM_dom"/>
</dbReference>
<dbReference type="Gene3D" id="3.90.70.10">
    <property type="entry name" value="Cysteine proteinases"/>
    <property type="match status" value="1"/>
</dbReference>
<evidence type="ECO:0000259" key="11">
    <source>
        <dbReference type="PROSITE" id="PS50893"/>
    </source>
</evidence>
<dbReference type="InterPro" id="IPR036640">
    <property type="entry name" value="ABC1_TM_sf"/>
</dbReference>
<keyword evidence="8 10" id="KW-1133">Transmembrane helix</keyword>
<dbReference type="SMART" id="SM00382">
    <property type="entry name" value="AAA"/>
    <property type="match status" value="1"/>
</dbReference>
<feature type="transmembrane region" description="Helical" evidence="10">
    <location>
        <begin position="434"/>
        <end position="453"/>
    </location>
</feature>
<dbReference type="InterPro" id="IPR027417">
    <property type="entry name" value="P-loop_NTPase"/>
</dbReference>
<evidence type="ECO:0000313" key="14">
    <source>
        <dbReference type="EMBL" id="MST98648.1"/>
    </source>
</evidence>
<dbReference type="PROSITE" id="PS00211">
    <property type="entry name" value="ABC_TRANSPORTER_1"/>
    <property type="match status" value="1"/>
</dbReference>
<comment type="caution">
    <text evidence="14">The sequence shown here is derived from an EMBL/GenBank/DDBJ whole genome shotgun (WGS) entry which is preliminary data.</text>
</comment>
<evidence type="ECO:0000256" key="6">
    <source>
        <dbReference type="ARBA" id="ARBA00022801"/>
    </source>
</evidence>
<dbReference type="EMBL" id="VUNS01000021">
    <property type="protein sequence ID" value="MST98648.1"/>
    <property type="molecule type" value="Genomic_DNA"/>
</dbReference>
<dbReference type="Pfam" id="PF00005">
    <property type="entry name" value="ABC_tran"/>
    <property type="match status" value="1"/>
</dbReference>
<evidence type="ECO:0000256" key="7">
    <source>
        <dbReference type="ARBA" id="ARBA00022840"/>
    </source>
</evidence>
<accession>A0A844G890</accession>
<feature type="transmembrane region" description="Helical" evidence="10">
    <location>
        <begin position="404"/>
        <end position="428"/>
    </location>
</feature>
<gene>
    <name evidence="14" type="ORF">FYJ85_16535</name>
</gene>
<keyword evidence="15" id="KW-1185">Reference proteome</keyword>
<dbReference type="PROSITE" id="PS50893">
    <property type="entry name" value="ABC_TRANSPORTER_2"/>
    <property type="match status" value="1"/>
</dbReference>
<feature type="domain" description="ABC transmembrane type-1" evidence="12">
    <location>
        <begin position="301"/>
        <end position="577"/>
    </location>
</feature>
<keyword evidence="9 10" id="KW-0472">Membrane</keyword>
<dbReference type="FunFam" id="3.40.50.300:FF:000221">
    <property type="entry name" value="Multidrug ABC transporter ATP-binding protein"/>
    <property type="match status" value="1"/>
</dbReference>
<dbReference type="PANTHER" id="PTHR43394">
    <property type="entry name" value="ATP-DEPENDENT PERMEASE MDL1, MITOCHONDRIAL"/>
    <property type="match status" value="1"/>
</dbReference>
<evidence type="ECO:0000256" key="9">
    <source>
        <dbReference type="ARBA" id="ARBA00023136"/>
    </source>
</evidence>